<accession>A0A2I1HGF5</accession>
<evidence type="ECO:0000256" key="1">
    <source>
        <dbReference type="SAM" id="Phobius"/>
    </source>
</evidence>
<feature type="transmembrane region" description="Helical" evidence="1">
    <location>
        <begin position="80"/>
        <end position="98"/>
    </location>
</feature>
<protein>
    <submittedName>
        <fullName evidence="2">Uncharacterized protein</fullName>
    </submittedName>
</protein>
<keyword evidence="1" id="KW-0472">Membrane</keyword>
<gene>
    <name evidence="2" type="ORF">RhiirA4_479448</name>
</gene>
<dbReference type="AlphaFoldDB" id="A0A2I1HGF5"/>
<keyword evidence="1" id="KW-0812">Transmembrane</keyword>
<dbReference type="EMBL" id="LLXI01002781">
    <property type="protein sequence ID" value="PKY57967.1"/>
    <property type="molecule type" value="Genomic_DNA"/>
</dbReference>
<proteinExistence type="predicted"/>
<evidence type="ECO:0000313" key="3">
    <source>
        <dbReference type="Proteomes" id="UP000234323"/>
    </source>
</evidence>
<reference evidence="2 3" key="1">
    <citation type="submission" date="2015-10" db="EMBL/GenBank/DDBJ databases">
        <title>Genome analyses suggest a sexual origin of heterokaryosis in a supposedly ancient asexual fungus.</title>
        <authorList>
            <person name="Ropars J."/>
            <person name="Sedzielewska K."/>
            <person name="Noel J."/>
            <person name="Charron P."/>
            <person name="Farinelli L."/>
            <person name="Marton T."/>
            <person name="Kruger M."/>
            <person name="Pelin A."/>
            <person name="Brachmann A."/>
            <person name="Corradi N."/>
        </authorList>
    </citation>
    <scope>NUCLEOTIDE SEQUENCE [LARGE SCALE GENOMIC DNA]</scope>
    <source>
        <strain evidence="2 3">A4</strain>
    </source>
</reference>
<sequence>MSITEKQNNNLNYIRWIKKAIENNFIIYYDHTEFKNKKEVDNSNNSVGKIFETNWNNTNLVVKTSYELDIRKIVNEVFNILYNVITHISIFLIFLRLSKCIKAQIAERSRFSFKYFTNLWSFKIG</sequence>
<evidence type="ECO:0000313" key="2">
    <source>
        <dbReference type="EMBL" id="PKY57967.1"/>
    </source>
</evidence>
<comment type="caution">
    <text evidence="2">The sequence shown here is derived from an EMBL/GenBank/DDBJ whole genome shotgun (WGS) entry which is preliminary data.</text>
</comment>
<keyword evidence="3" id="KW-1185">Reference proteome</keyword>
<name>A0A2I1HGF5_9GLOM</name>
<organism evidence="2 3">
    <name type="scientific">Rhizophagus irregularis</name>
    <dbReference type="NCBI Taxonomy" id="588596"/>
    <lineage>
        <taxon>Eukaryota</taxon>
        <taxon>Fungi</taxon>
        <taxon>Fungi incertae sedis</taxon>
        <taxon>Mucoromycota</taxon>
        <taxon>Glomeromycotina</taxon>
        <taxon>Glomeromycetes</taxon>
        <taxon>Glomerales</taxon>
        <taxon>Glomeraceae</taxon>
        <taxon>Rhizophagus</taxon>
    </lineage>
</organism>
<dbReference type="Proteomes" id="UP000234323">
    <property type="component" value="Unassembled WGS sequence"/>
</dbReference>
<keyword evidence="1" id="KW-1133">Transmembrane helix</keyword>